<dbReference type="Proteomes" id="UP000095743">
    <property type="component" value="Chromosome"/>
</dbReference>
<organism evidence="1 2">
    <name type="scientific">Geosporobacter ferrireducens</name>
    <dbReference type="NCBI Taxonomy" id="1424294"/>
    <lineage>
        <taxon>Bacteria</taxon>
        <taxon>Bacillati</taxon>
        <taxon>Bacillota</taxon>
        <taxon>Clostridia</taxon>
        <taxon>Peptostreptococcales</taxon>
        <taxon>Thermotaleaceae</taxon>
        <taxon>Geosporobacter</taxon>
    </lineage>
</organism>
<reference evidence="1 2" key="1">
    <citation type="submission" date="2016-09" db="EMBL/GenBank/DDBJ databases">
        <title>Genomic analysis reveals versatility of anaerobic energy metabolism of Geosporobacter ferrireducens IRF9 of phylum Firmicutes.</title>
        <authorList>
            <person name="Kim S.-J."/>
        </authorList>
    </citation>
    <scope>NUCLEOTIDE SEQUENCE [LARGE SCALE GENOMIC DNA]</scope>
    <source>
        <strain evidence="1 2">IRF9</strain>
    </source>
</reference>
<evidence type="ECO:0008006" key="3">
    <source>
        <dbReference type="Google" id="ProtNLM"/>
    </source>
</evidence>
<evidence type="ECO:0000313" key="1">
    <source>
        <dbReference type="EMBL" id="AOT68754.1"/>
    </source>
</evidence>
<name>A0A1D8GCY3_9FIRM</name>
<accession>A0A1D8GCY3</accession>
<dbReference type="STRING" id="1424294.Gferi_03675"/>
<dbReference type="AlphaFoldDB" id="A0A1D8GCY3"/>
<dbReference type="KEGG" id="gfe:Gferi_03675"/>
<dbReference type="RefSeq" id="WP_069974321.1">
    <property type="nucleotide sequence ID" value="NZ_CP017269.1"/>
</dbReference>
<sequence length="67" mass="7596">MGFTVEEINLMCVYDTSDRDRLLTGIRESLPHLLEPELKELAQGVIGRLEAMTDREFAALVLAPDYE</sequence>
<dbReference type="Gene3D" id="1.10.10.1850">
    <property type="entry name" value="Sporulation protein-like"/>
    <property type="match status" value="1"/>
</dbReference>
<dbReference type="Pfam" id="PF14203">
    <property type="entry name" value="TTRAP"/>
    <property type="match status" value="1"/>
</dbReference>
<protein>
    <recommendedName>
        <fullName evidence="3">Tranposon-transfer assisting protein</fullName>
    </recommendedName>
</protein>
<evidence type="ECO:0000313" key="2">
    <source>
        <dbReference type="Proteomes" id="UP000095743"/>
    </source>
</evidence>
<gene>
    <name evidence="1" type="ORF">Gferi_03675</name>
</gene>
<proteinExistence type="predicted"/>
<dbReference type="EMBL" id="CP017269">
    <property type="protein sequence ID" value="AOT68754.1"/>
    <property type="molecule type" value="Genomic_DNA"/>
</dbReference>
<dbReference type="InterPro" id="IPR025468">
    <property type="entry name" value="TTRAP"/>
</dbReference>
<keyword evidence="2" id="KW-1185">Reference proteome</keyword>
<dbReference type="InterPro" id="IPR041965">
    <property type="entry name" value="TTRAP_sf"/>
</dbReference>